<name>A0A9X2IR42_9MICO</name>
<evidence type="ECO:0000313" key="2">
    <source>
        <dbReference type="Proteomes" id="UP001155240"/>
    </source>
</evidence>
<dbReference type="EMBL" id="JAMRYM010000013">
    <property type="protein sequence ID" value="MCM6761860.1"/>
    <property type="molecule type" value="Genomic_DNA"/>
</dbReference>
<keyword evidence="2" id="KW-1185">Reference proteome</keyword>
<proteinExistence type="predicted"/>
<comment type="caution">
    <text evidence="1">The sequence shown here is derived from an EMBL/GenBank/DDBJ whole genome shotgun (WGS) entry which is preliminary data.</text>
</comment>
<evidence type="ECO:0000313" key="1">
    <source>
        <dbReference type="EMBL" id="MCM6761860.1"/>
    </source>
</evidence>
<dbReference type="Proteomes" id="UP001155240">
    <property type="component" value="Unassembled WGS sequence"/>
</dbReference>
<reference evidence="1" key="1">
    <citation type="submission" date="2022-06" db="EMBL/GenBank/DDBJ databases">
        <title>Whole genome shotgun sequencing (WGS) of Rathayibacter sp. ZW T2_19, isolated from stored onions (Allium cepa).</title>
        <authorList>
            <person name="Stoll D.A."/>
            <person name="Huch M."/>
        </authorList>
    </citation>
    <scope>NUCLEOTIDE SEQUENCE</scope>
    <source>
        <strain evidence="1">ZW T2_19</strain>
    </source>
</reference>
<gene>
    <name evidence="1" type="ORF">NB037_05445</name>
</gene>
<dbReference type="RefSeq" id="WP_251944282.1">
    <property type="nucleotide sequence ID" value="NZ_JAMRYM010000013.1"/>
</dbReference>
<sequence length="177" mass="19007">MSAVPALPRGALLPRGATFRGDLLAELTWLEDSQVEGCVLVEGIGFTDDSTALALASGRSVEVPAFISADQLYRALRPHLDLRPVSETSWSSYPNASVHGHWRILLYDLALLEGNMAEEVPGLHYTSVVRNGEEATVSVAVGTHRHRLVVPLTTQPQAVPIDLAHVVMEARATPGPA</sequence>
<accession>A0A9X2IR42</accession>
<protein>
    <submittedName>
        <fullName evidence="1">Uncharacterized protein</fullName>
    </submittedName>
</protein>
<organism evidence="1 2">
    <name type="scientific">Rathayibacter rubneri</name>
    <dbReference type="NCBI Taxonomy" id="2950106"/>
    <lineage>
        <taxon>Bacteria</taxon>
        <taxon>Bacillati</taxon>
        <taxon>Actinomycetota</taxon>
        <taxon>Actinomycetes</taxon>
        <taxon>Micrococcales</taxon>
        <taxon>Microbacteriaceae</taxon>
        <taxon>Rathayibacter</taxon>
    </lineage>
</organism>
<dbReference type="AlphaFoldDB" id="A0A9X2IR42"/>